<evidence type="ECO:0000313" key="2">
    <source>
        <dbReference type="Proteomes" id="UP000791080"/>
    </source>
</evidence>
<proteinExistence type="predicted"/>
<gene>
    <name evidence="1" type="ORF">G443_004196</name>
</gene>
<dbReference type="EMBL" id="AUBJ02000001">
    <property type="protein sequence ID" value="MCP2333926.1"/>
    <property type="molecule type" value="Genomic_DNA"/>
</dbReference>
<name>A0ABT1JQF4_ACTCY</name>
<dbReference type="Proteomes" id="UP000791080">
    <property type="component" value="Unassembled WGS sequence"/>
</dbReference>
<accession>A0ABT1JQF4</accession>
<reference evidence="1 2" key="1">
    <citation type="submission" date="2013-07" db="EMBL/GenBank/DDBJ databases">
        <authorList>
            <consortium name="DOE Joint Genome Institute"/>
            <person name="Reeve W."/>
            <person name="Huntemann M."/>
            <person name="Han J."/>
            <person name="Chen A."/>
            <person name="Kyrpides N."/>
            <person name="Mavromatis K."/>
            <person name="Markowitz V."/>
            <person name="Palaniappan K."/>
            <person name="Ivanova N."/>
            <person name="Schaumberg A."/>
            <person name="Pati A."/>
            <person name="Liolios K."/>
            <person name="Nordberg H.P."/>
            <person name="Cantor M.N."/>
            <person name="Hua S.X."/>
            <person name="Woyke T."/>
        </authorList>
    </citation>
    <scope>NUCLEOTIDE SEQUENCE [LARGE SCALE GENOMIC DNA]</scope>
    <source>
        <strain evidence="1 2">DSM 43889</strain>
    </source>
</reference>
<comment type="caution">
    <text evidence="1">The sequence shown here is derived from an EMBL/GenBank/DDBJ whole genome shotgun (WGS) entry which is preliminary data.</text>
</comment>
<evidence type="ECO:0000313" key="1">
    <source>
        <dbReference type="EMBL" id="MCP2333926.1"/>
    </source>
</evidence>
<keyword evidence="2" id="KW-1185">Reference proteome</keyword>
<sequence>MTAVTREDELSSGKWRCDADYRNPLDSTVPSPEDRPPLCGEREFAALLEGMVAEFAPRVFAVVQEYGDRVDGRIAAWGIAFADHVEVVDVDGCSRMHLRSPESALRGFSWGRHITARLVWVTRAAATPCDDG</sequence>
<protein>
    <submittedName>
        <fullName evidence="1">Uncharacterized protein</fullName>
    </submittedName>
</protein>
<organism evidence="1 2">
    <name type="scientific">Actinoalloteichus caeruleus DSM 43889</name>
    <dbReference type="NCBI Taxonomy" id="1120930"/>
    <lineage>
        <taxon>Bacteria</taxon>
        <taxon>Bacillati</taxon>
        <taxon>Actinomycetota</taxon>
        <taxon>Actinomycetes</taxon>
        <taxon>Pseudonocardiales</taxon>
        <taxon>Pseudonocardiaceae</taxon>
        <taxon>Actinoalloteichus</taxon>
        <taxon>Actinoalloteichus cyanogriseus</taxon>
    </lineage>
</organism>
<dbReference type="RefSeq" id="WP_245588820.1">
    <property type="nucleotide sequence ID" value="NZ_AUBJ02000001.1"/>
</dbReference>
<reference evidence="1 2" key="2">
    <citation type="submission" date="2022-06" db="EMBL/GenBank/DDBJ databases">
        <title>Genomic Encyclopedia of Type Strains, Phase I: the one thousand microbial genomes (KMG-I) project.</title>
        <authorList>
            <person name="Kyrpides N."/>
        </authorList>
    </citation>
    <scope>NUCLEOTIDE SEQUENCE [LARGE SCALE GENOMIC DNA]</scope>
    <source>
        <strain evidence="1 2">DSM 43889</strain>
    </source>
</reference>